<protein>
    <submittedName>
        <fullName evidence="2">Uncharacterized protein</fullName>
    </submittedName>
</protein>
<dbReference type="Proteomes" id="UP000824120">
    <property type="component" value="Chromosome 2"/>
</dbReference>
<comment type="caution">
    <text evidence="2">The sequence shown here is derived from an EMBL/GenBank/DDBJ whole genome shotgun (WGS) entry which is preliminary data.</text>
</comment>
<gene>
    <name evidence="2" type="ORF">H5410_013020</name>
</gene>
<proteinExistence type="predicted"/>
<evidence type="ECO:0000313" key="2">
    <source>
        <dbReference type="EMBL" id="KAG5627802.1"/>
    </source>
</evidence>
<evidence type="ECO:0000313" key="3">
    <source>
        <dbReference type="Proteomes" id="UP000824120"/>
    </source>
</evidence>
<reference evidence="2 3" key="1">
    <citation type="submission" date="2020-09" db="EMBL/GenBank/DDBJ databases">
        <title>De no assembly of potato wild relative species, Solanum commersonii.</title>
        <authorList>
            <person name="Cho K."/>
        </authorList>
    </citation>
    <scope>NUCLEOTIDE SEQUENCE [LARGE SCALE GENOMIC DNA]</scope>
    <source>
        <strain evidence="2">LZ3.2</strain>
        <tissue evidence="2">Leaf</tissue>
    </source>
</reference>
<accession>A0A9J6AUA0</accession>
<organism evidence="2 3">
    <name type="scientific">Solanum commersonii</name>
    <name type="common">Commerson's wild potato</name>
    <name type="synonym">Commerson's nightshade</name>
    <dbReference type="NCBI Taxonomy" id="4109"/>
    <lineage>
        <taxon>Eukaryota</taxon>
        <taxon>Viridiplantae</taxon>
        <taxon>Streptophyta</taxon>
        <taxon>Embryophyta</taxon>
        <taxon>Tracheophyta</taxon>
        <taxon>Spermatophyta</taxon>
        <taxon>Magnoliopsida</taxon>
        <taxon>eudicotyledons</taxon>
        <taxon>Gunneridae</taxon>
        <taxon>Pentapetalae</taxon>
        <taxon>asterids</taxon>
        <taxon>lamiids</taxon>
        <taxon>Solanales</taxon>
        <taxon>Solanaceae</taxon>
        <taxon>Solanoideae</taxon>
        <taxon>Solaneae</taxon>
        <taxon>Solanum</taxon>
    </lineage>
</organism>
<dbReference type="EMBL" id="JACXVP010000002">
    <property type="protein sequence ID" value="KAG5627802.1"/>
    <property type="molecule type" value="Genomic_DNA"/>
</dbReference>
<keyword evidence="3" id="KW-1185">Reference proteome</keyword>
<keyword evidence="1" id="KW-0812">Transmembrane</keyword>
<evidence type="ECO:0000256" key="1">
    <source>
        <dbReference type="SAM" id="Phobius"/>
    </source>
</evidence>
<feature type="transmembrane region" description="Helical" evidence="1">
    <location>
        <begin position="32"/>
        <end position="51"/>
    </location>
</feature>
<sequence>MEKILRVFFGYNATNDTLHFTSLTLITHPKSLLFFLSLFSINFLYFSFSLYQFHLCCSPLLLLGSLPFSSFQFGATITKLI</sequence>
<name>A0A9J6AUA0_SOLCO</name>
<keyword evidence="1" id="KW-1133">Transmembrane helix</keyword>
<keyword evidence="1" id="KW-0472">Membrane</keyword>
<dbReference type="AlphaFoldDB" id="A0A9J6AUA0"/>